<dbReference type="Proteomes" id="UP001589619">
    <property type="component" value="Unassembled WGS sequence"/>
</dbReference>
<name>A0ABV5W171_9BACL</name>
<dbReference type="RefSeq" id="WP_344913839.1">
    <property type="nucleotide sequence ID" value="NZ_BAAAYO010000013.1"/>
</dbReference>
<dbReference type="PROSITE" id="PS51078">
    <property type="entry name" value="ICLR_ED"/>
    <property type="match status" value="1"/>
</dbReference>
<gene>
    <name evidence="6" type="ORF">ACFFNY_22240</name>
</gene>
<dbReference type="PANTHER" id="PTHR30136:SF35">
    <property type="entry name" value="HTH-TYPE TRANSCRIPTIONAL REGULATOR RV1719"/>
    <property type="match status" value="1"/>
</dbReference>
<protein>
    <submittedName>
        <fullName evidence="6">IclR family transcriptional regulator</fullName>
    </submittedName>
</protein>
<dbReference type="PROSITE" id="PS51077">
    <property type="entry name" value="HTH_ICLR"/>
    <property type="match status" value="1"/>
</dbReference>
<organism evidence="6 7">
    <name type="scientific">Paenibacillus hodogayensis</name>
    <dbReference type="NCBI Taxonomy" id="279208"/>
    <lineage>
        <taxon>Bacteria</taxon>
        <taxon>Bacillati</taxon>
        <taxon>Bacillota</taxon>
        <taxon>Bacilli</taxon>
        <taxon>Bacillales</taxon>
        <taxon>Paenibacillaceae</taxon>
        <taxon>Paenibacillus</taxon>
    </lineage>
</organism>
<evidence type="ECO:0000313" key="6">
    <source>
        <dbReference type="EMBL" id="MFB9754299.1"/>
    </source>
</evidence>
<dbReference type="EMBL" id="JBHMAG010000014">
    <property type="protein sequence ID" value="MFB9754299.1"/>
    <property type="molecule type" value="Genomic_DNA"/>
</dbReference>
<reference evidence="6 7" key="1">
    <citation type="submission" date="2024-09" db="EMBL/GenBank/DDBJ databases">
        <authorList>
            <person name="Sun Q."/>
            <person name="Mori K."/>
        </authorList>
    </citation>
    <scope>NUCLEOTIDE SEQUENCE [LARGE SCALE GENOMIC DNA]</scope>
    <source>
        <strain evidence="6 7">JCM 12520</strain>
    </source>
</reference>
<keyword evidence="7" id="KW-1185">Reference proteome</keyword>
<dbReference type="SMART" id="SM00346">
    <property type="entry name" value="HTH_ICLR"/>
    <property type="match status" value="1"/>
</dbReference>
<dbReference type="PANTHER" id="PTHR30136">
    <property type="entry name" value="HELIX-TURN-HELIX TRANSCRIPTIONAL REGULATOR, ICLR FAMILY"/>
    <property type="match status" value="1"/>
</dbReference>
<feature type="domain" description="IclR-ED" evidence="5">
    <location>
        <begin position="83"/>
        <end position="267"/>
    </location>
</feature>
<evidence type="ECO:0000256" key="3">
    <source>
        <dbReference type="ARBA" id="ARBA00023163"/>
    </source>
</evidence>
<dbReference type="SUPFAM" id="SSF46785">
    <property type="entry name" value="Winged helix' DNA-binding domain"/>
    <property type="match status" value="1"/>
</dbReference>
<dbReference type="Gene3D" id="3.30.450.40">
    <property type="match status" value="1"/>
</dbReference>
<feature type="domain" description="HTH iclR-type" evidence="4">
    <location>
        <begin position="21"/>
        <end position="82"/>
    </location>
</feature>
<dbReference type="SUPFAM" id="SSF55781">
    <property type="entry name" value="GAF domain-like"/>
    <property type="match status" value="1"/>
</dbReference>
<evidence type="ECO:0000256" key="1">
    <source>
        <dbReference type="ARBA" id="ARBA00023015"/>
    </source>
</evidence>
<evidence type="ECO:0000313" key="7">
    <source>
        <dbReference type="Proteomes" id="UP001589619"/>
    </source>
</evidence>
<comment type="caution">
    <text evidence="6">The sequence shown here is derived from an EMBL/GenBank/DDBJ whole genome shotgun (WGS) entry which is preliminary data.</text>
</comment>
<keyword evidence="1" id="KW-0805">Transcription regulation</keyword>
<dbReference type="InterPro" id="IPR005471">
    <property type="entry name" value="Tscrpt_reg_IclR_N"/>
</dbReference>
<dbReference type="Gene3D" id="1.10.10.10">
    <property type="entry name" value="Winged helix-like DNA-binding domain superfamily/Winged helix DNA-binding domain"/>
    <property type="match status" value="1"/>
</dbReference>
<proteinExistence type="predicted"/>
<accession>A0ABV5W171</accession>
<keyword evidence="3" id="KW-0804">Transcription</keyword>
<dbReference type="InterPro" id="IPR029016">
    <property type="entry name" value="GAF-like_dom_sf"/>
</dbReference>
<keyword evidence="2" id="KW-0238">DNA-binding</keyword>
<dbReference type="Pfam" id="PF09339">
    <property type="entry name" value="HTH_IclR"/>
    <property type="match status" value="1"/>
</dbReference>
<dbReference type="InterPro" id="IPR050707">
    <property type="entry name" value="HTH_MetabolicPath_Reg"/>
</dbReference>
<evidence type="ECO:0000256" key="2">
    <source>
        <dbReference type="ARBA" id="ARBA00023125"/>
    </source>
</evidence>
<dbReference type="InterPro" id="IPR014757">
    <property type="entry name" value="Tscrpt_reg_IclR_C"/>
</dbReference>
<dbReference type="Pfam" id="PF01614">
    <property type="entry name" value="IclR_C"/>
    <property type="match status" value="1"/>
</dbReference>
<evidence type="ECO:0000259" key="5">
    <source>
        <dbReference type="PROSITE" id="PS51078"/>
    </source>
</evidence>
<evidence type="ECO:0000259" key="4">
    <source>
        <dbReference type="PROSITE" id="PS51077"/>
    </source>
</evidence>
<dbReference type="InterPro" id="IPR036390">
    <property type="entry name" value="WH_DNA-bd_sf"/>
</dbReference>
<dbReference type="InterPro" id="IPR036388">
    <property type="entry name" value="WH-like_DNA-bd_sf"/>
</dbReference>
<sequence length="276" mass="30494">MDNPIPTATVDRKNGESRYAIESVMKTLQVLFSFCEPPYRFTIADLETTTGLSKNQVFRSLKSLEEFGLLRMESEGYYVVTTITYNLALAAEPDAPLEELAQPVMESLQRATGETVNLCCLLDGQSTIIARRHGKQGVRLMSRLGQRTPLHAGACPKAILAFLPIEEQEKVLGMLPHYQKITENTVADPDQLRIELEEIRRRGYSISDEDYEAGARGVGAPIFGKNGKVIAAISAGGPTIRVGPEALPEFGQLTVEAADKISKFLGYFPKREKPFQ</sequence>